<reference evidence="6" key="2">
    <citation type="journal article" date="2014" name="ISME J.">
        <title>Microbial stratification in low pH oxic and suboxic macroscopic growths along an acid mine drainage.</title>
        <authorList>
            <person name="Mendez-Garcia C."/>
            <person name="Mesa V."/>
            <person name="Sprenger R.R."/>
            <person name="Richter M."/>
            <person name="Diez M.S."/>
            <person name="Solano J."/>
            <person name="Bargiela R."/>
            <person name="Golyshina O.V."/>
            <person name="Manteca A."/>
            <person name="Ramos J.L."/>
            <person name="Gallego J.R."/>
            <person name="Llorente I."/>
            <person name="Martins Dos Santos V.A."/>
            <person name="Jensen O.N."/>
            <person name="Pelaez A.I."/>
            <person name="Sanchez J."/>
            <person name="Ferrer M."/>
        </authorList>
    </citation>
    <scope>NUCLEOTIDE SEQUENCE</scope>
</reference>
<dbReference type="InterPro" id="IPR029063">
    <property type="entry name" value="SAM-dependent_MTases_sf"/>
</dbReference>
<proteinExistence type="inferred from homology"/>
<evidence type="ECO:0000256" key="1">
    <source>
        <dbReference type="ARBA" id="ARBA00022552"/>
    </source>
</evidence>
<evidence type="ECO:0000259" key="5">
    <source>
        <dbReference type="Pfam" id="PF01728"/>
    </source>
</evidence>
<dbReference type="Pfam" id="PF01728">
    <property type="entry name" value="FtsJ"/>
    <property type="match status" value="1"/>
</dbReference>
<feature type="non-terminal residue" evidence="6">
    <location>
        <position position="199"/>
    </location>
</feature>
<keyword evidence="1" id="KW-0698">rRNA processing</keyword>
<dbReference type="PANTHER" id="PTHR10920:SF13">
    <property type="entry name" value="PRE-RRNA 2'-O-RIBOSE RNA METHYLTRANSFERASE FTSJ3"/>
    <property type="match status" value="1"/>
</dbReference>
<feature type="domain" description="Ribosomal RNA methyltransferase FtsJ" evidence="5">
    <location>
        <begin position="24"/>
        <end position="194"/>
    </location>
</feature>
<dbReference type="SUPFAM" id="SSF53335">
    <property type="entry name" value="S-adenosyl-L-methionine-dependent methyltransferases"/>
    <property type="match status" value="1"/>
</dbReference>
<dbReference type="GO" id="GO:0008173">
    <property type="term" value="F:RNA methyltransferase activity"/>
    <property type="evidence" value="ECO:0007669"/>
    <property type="project" value="TreeGrafter"/>
</dbReference>
<dbReference type="InterPro" id="IPR015507">
    <property type="entry name" value="rRNA-MeTfrase_E"/>
</dbReference>
<evidence type="ECO:0000313" key="6">
    <source>
        <dbReference type="EMBL" id="EQD46336.1"/>
    </source>
</evidence>
<keyword evidence="4" id="KW-0949">S-adenosyl-L-methionine</keyword>
<evidence type="ECO:0000256" key="2">
    <source>
        <dbReference type="ARBA" id="ARBA00022603"/>
    </source>
</evidence>
<accession>T0ZDX2</accession>
<dbReference type="InterPro" id="IPR002877">
    <property type="entry name" value="RNA_MeTrfase_FtsJ_dom"/>
</dbReference>
<dbReference type="AlphaFoldDB" id="T0ZDX2"/>
<dbReference type="PIRSF" id="PIRSF005461">
    <property type="entry name" value="23S_rRNA_mtase"/>
    <property type="match status" value="1"/>
</dbReference>
<evidence type="ECO:0000256" key="4">
    <source>
        <dbReference type="ARBA" id="ARBA00022691"/>
    </source>
</evidence>
<gene>
    <name evidence="6" type="ORF">B1A_14655</name>
</gene>
<comment type="caution">
    <text evidence="6">The sequence shown here is derived from an EMBL/GenBank/DDBJ whole genome shotgun (WGS) entry which is preliminary data.</text>
</comment>
<reference evidence="6" key="1">
    <citation type="submission" date="2013-08" db="EMBL/GenBank/DDBJ databases">
        <authorList>
            <person name="Mendez C."/>
            <person name="Richter M."/>
            <person name="Ferrer M."/>
            <person name="Sanchez J."/>
        </authorList>
    </citation>
    <scope>NUCLEOTIDE SEQUENCE</scope>
</reference>
<dbReference type="GO" id="GO:0001510">
    <property type="term" value="P:RNA methylation"/>
    <property type="evidence" value="ECO:0007669"/>
    <property type="project" value="InterPro"/>
</dbReference>
<dbReference type="EMBL" id="AUZX01010759">
    <property type="protein sequence ID" value="EQD46336.1"/>
    <property type="molecule type" value="Genomic_DNA"/>
</dbReference>
<dbReference type="EC" id="2.1.1.-" evidence="6"/>
<sequence length="199" mass="22235">MGRRFVAERRSDRFYRAAQREGLRSRAAFKLDHLAERYPILRPGGRVLEFGAAPGGWSLIARRFIGERGSVVAVDPRPMDPIRGVTHLRMRIESPRLRERLAGERFHTVLSDMSPRISGAYATDHARSVDLVRSAGAWAIELLVPGGSFVAKVFDGDLLPLAEGELVPHFRRWQRTKPPASRETSSEMYLLGLGVPGAH</sequence>
<keyword evidence="2 6" id="KW-0489">Methyltransferase</keyword>
<evidence type="ECO:0000256" key="3">
    <source>
        <dbReference type="ARBA" id="ARBA00022679"/>
    </source>
</evidence>
<keyword evidence="3 6" id="KW-0808">Transferase</keyword>
<name>T0ZDX2_9ZZZZ</name>
<dbReference type="InterPro" id="IPR050082">
    <property type="entry name" value="RNA_methyltr_RlmE"/>
</dbReference>
<protein>
    <submittedName>
        <fullName evidence="6">23S ribosomal RNA methyltransferase</fullName>
        <ecNumber evidence="6">2.1.1.-</ecNumber>
    </submittedName>
</protein>
<dbReference type="GO" id="GO:0006364">
    <property type="term" value="P:rRNA processing"/>
    <property type="evidence" value="ECO:0007669"/>
    <property type="project" value="UniProtKB-KW"/>
</dbReference>
<dbReference type="HAMAP" id="MF_01547">
    <property type="entry name" value="RNA_methyltr_E"/>
    <property type="match status" value="1"/>
</dbReference>
<organism evidence="6">
    <name type="scientific">mine drainage metagenome</name>
    <dbReference type="NCBI Taxonomy" id="410659"/>
    <lineage>
        <taxon>unclassified sequences</taxon>
        <taxon>metagenomes</taxon>
        <taxon>ecological metagenomes</taxon>
    </lineage>
</organism>
<dbReference type="PANTHER" id="PTHR10920">
    <property type="entry name" value="RIBOSOMAL RNA METHYLTRANSFERASE"/>
    <property type="match status" value="1"/>
</dbReference>
<dbReference type="Gene3D" id="3.40.50.150">
    <property type="entry name" value="Vaccinia Virus protein VP39"/>
    <property type="match status" value="1"/>
</dbReference>